<comment type="caution">
    <text evidence="11">The sequence shown here is derived from an EMBL/GenBank/DDBJ whole genome shotgun (WGS) entry which is preliminary data.</text>
</comment>
<dbReference type="EMBL" id="NIQC01000016">
    <property type="protein sequence ID" value="OWZ83555.1"/>
    <property type="molecule type" value="Genomic_DNA"/>
</dbReference>
<evidence type="ECO:0000256" key="9">
    <source>
        <dbReference type="HAMAP-Rule" id="MF_00210"/>
    </source>
</evidence>
<dbReference type="OrthoDB" id="9809920at2"/>
<evidence type="ECO:0000256" key="7">
    <source>
        <dbReference type="ARBA" id="ARBA00023141"/>
    </source>
</evidence>
<dbReference type="UniPathway" id="UPA00053">
    <property type="reaction ID" value="UER00089"/>
</dbReference>
<feature type="binding site" evidence="9">
    <location>
        <position position="29"/>
    </location>
    <ligand>
        <name>3-phosphoshikimate</name>
        <dbReference type="ChEBI" id="CHEBI:145989"/>
    </ligand>
</feature>
<keyword evidence="7 9" id="KW-0057">Aromatic amino acid biosynthesis</keyword>
<dbReference type="InterPro" id="IPR023193">
    <property type="entry name" value="EPSP_synthase_CS"/>
</dbReference>
<dbReference type="PIRSF" id="PIRSF000505">
    <property type="entry name" value="EPSPS"/>
    <property type="match status" value="1"/>
</dbReference>
<gene>
    <name evidence="9 11" type="primary">aroA</name>
    <name evidence="11" type="ORF">CDO51_08110</name>
</gene>
<dbReference type="HAMAP" id="MF_00210">
    <property type="entry name" value="EPSP_synth"/>
    <property type="match status" value="1"/>
</dbReference>
<comment type="caution">
    <text evidence="9">Lacks conserved residue(s) required for the propagation of feature annotation.</text>
</comment>
<comment type="pathway">
    <text evidence="2 9">Metabolic intermediate biosynthesis; chorismate biosynthesis; chorismate from D-erythrose 4-phosphate and phosphoenolpyruvate: step 6/7.</text>
</comment>
<feature type="binding site" evidence="9">
    <location>
        <position position="93"/>
    </location>
    <ligand>
        <name>phosphoenolpyruvate</name>
        <dbReference type="ChEBI" id="CHEBI:58702"/>
    </ligand>
</feature>
<sequence length="439" mass="47478">MYLIIDNTQNNNKLHGELEVPGDKSISHRACILGAISKGTTIIKGIAPGRDVNATKKCLERLGANIRNENKKTIFISSTLSEPENILDAENSGTTARLLLGLLSGLNLFSCITGDSSLNKRPMDRVINPLLELGKVVKSRNNNTLLPATVIPTSYDTKKTHIFTKIASAQVKSALLLASLNSTKNITITEPQITRDHTERILKFFGCNISSAKNSICNNITIYSKQISNLYGQTFDVPGDISSAAFLIGAGILVPNSQVRLNNVGLNPTRIGFLNILTKMGAEISITNKQVMSGEPRGNITAKYTQNINNIKLKKEDIPDAIDELPLLAVIATQAHGTTEITGAKELRFKESDRIQAIKTELKKMGAKIEELYDGLTVTGPTPLKGAEVNTYGDHRIAMALAIAGLIATGRTVIHSADCIDISYPSFQTDLQKLGASVE</sequence>
<dbReference type="InterPro" id="IPR001986">
    <property type="entry name" value="Enolpyruvate_Tfrase_dom"/>
</dbReference>
<feature type="binding site" evidence="9">
    <location>
        <position position="24"/>
    </location>
    <ligand>
        <name>3-phosphoshikimate</name>
        <dbReference type="ChEBI" id="CHEBI:145989"/>
    </ligand>
</feature>
<dbReference type="InterPro" id="IPR036968">
    <property type="entry name" value="Enolpyruvate_Tfrase_sf"/>
</dbReference>
<feature type="binding site" evidence="9">
    <location>
        <position position="170"/>
    </location>
    <ligand>
        <name>3-phosphoshikimate</name>
        <dbReference type="ChEBI" id="CHEBI:145989"/>
    </ligand>
</feature>
<feature type="binding site" evidence="9">
    <location>
        <position position="168"/>
    </location>
    <ligand>
        <name>3-phosphoshikimate</name>
        <dbReference type="ChEBI" id="CHEBI:145989"/>
    </ligand>
</feature>
<evidence type="ECO:0000259" key="10">
    <source>
        <dbReference type="Pfam" id="PF00275"/>
    </source>
</evidence>
<dbReference type="FunFam" id="3.65.10.10:FF:000006">
    <property type="entry name" value="3-phosphoshikimate 1-carboxyvinyltransferase"/>
    <property type="match status" value="1"/>
</dbReference>
<name>A0A226BX71_9FIRM</name>
<dbReference type="PANTHER" id="PTHR21090:SF5">
    <property type="entry name" value="PENTAFUNCTIONAL AROM POLYPEPTIDE"/>
    <property type="match status" value="1"/>
</dbReference>
<dbReference type="RefSeq" id="WP_089023778.1">
    <property type="nucleotide sequence ID" value="NZ_NIQC01000016.1"/>
</dbReference>
<evidence type="ECO:0000256" key="1">
    <source>
        <dbReference type="ARBA" id="ARBA00002174"/>
    </source>
</evidence>
<organism evidence="11 12">
    <name type="scientific">Natranaerobius trueperi</name>
    <dbReference type="NCBI Taxonomy" id="759412"/>
    <lineage>
        <taxon>Bacteria</taxon>
        <taxon>Bacillati</taxon>
        <taxon>Bacillota</taxon>
        <taxon>Clostridia</taxon>
        <taxon>Natranaerobiales</taxon>
        <taxon>Natranaerobiaceae</taxon>
        <taxon>Natranaerobius</taxon>
    </lineage>
</organism>
<evidence type="ECO:0000256" key="2">
    <source>
        <dbReference type="ARBA" id="ARBA00004811"/>
    </source>
</evidence>
<feature type="binding site" evidence="9">
    <location>
        <position position="25"/>
    </location>
    <ligand>
        <name>3-phosphoshikimate</name>
        <dbReference type="ChEBI" id="CHEBI:145989"/>
    </ligand>
</feature>
<feature type="binding site" evidence="9">
    <location>
        <position position="24"/>
    </location>
    <ligand>
        <name>phosphoenolpyruvate</name>
        <dbReference type="ChEBI" id="CHEBI:58702"/>
    </ligand>
</feature>
<reference evidence="11 12" key="1">
    <citation type="submission" date="2017-06" db="EMBL/GenBank/DDBJ databases">
        <title>Draft Genome Sequence of Natranaerobius trueperi halophilic, alkalithermophilic bacteria from soda lakes.</title>
        <authorList>
            <person name="Zhao B."/>
        </authorList>
    </citation>
    <scope>NUCLEOTIDE SEQUENCE [LARGE SCALE GENOMIC DNA]</scope>
    <source>
        <strain evidence="11 12">DSM 18760</strain>
    </source>
</reference>
<proteinExistence type="inferred from homology"/>
<evidence type="ECO:0000313" key="12">
    <source>
        <dbReference type="Proteomes" id="UP000214588"/>
    </source>
</evidence>
<evidence type="ECO:0000256" key="3">
    <source>
        <dbReference type="ARBA" id="ARBA00009948"/>
    </source>
</evidence>
<dbReference type="CDD" id="cd01556">
    <property type="entry name" value="EPSP_synthase"/>
    <property type="match status" value="1"/>
</dbReference>
<dbReference type="Pfam" id="PF00275">
    <property type="entry name" value="EPSP_synthase"/>
    <property type="match status" value="1"/>
</dbReference>
<dbReference type="NCBIfam" id="TIGR01356">
    <property type="entry name" value="aroA"/>
    <property type="match status" value="1"/>
</dbReference>
<dbReference type="FunFam" id="3.65.10.10:FF:000005">
    <property type="entry name" value="3-phosphoshikimate 1-carboxyvinyltransferase"/>
    <property type="match status" value="1"/>
</dbReference>
<dbReference type="AlphaFoldDB" id="A0A226BX71"/>
<dbReference type="EC" id="2.5.1.19" evidence="9"/>
<evidence type="ECO:0000256" key="6">
    <source>
        <dbReference type="ARBA" id="ARBA00022679"/>
    </source>
</evidence>
<keyword evidence="5 9" id="KW-0028">Amino-acid biosynthesis</keyword>
<evidence type="ECO:0000256" key="4">
    <source>
        <dbReference type="ARBA" id="ARBA00022490"/>
    </source>
</evidence>
<accession>A0A226BX71</accession>
<dbReference type="GO" id="GO:0009073">
    <property type="term" value="P:aromatic amino acid family biosynthetic process"/>
    <property type="evidence" value="ECO:0007669"/>
    <property type="project" value="UniProtKB-KW"/>
</dbReference>
<keyword evidence="4 9" id="KW-0963">Cytoplasm</keyword>
<evidence type="ECO:0000256" key="8">
    <source>
        <dbReference type="ARBA" id="ARBA00044633"/>
    </source>
</evidence>
<dbReference type="GO" id="GO:0009423">
    <property type="term" value="P:chorismate biosynthetic process"/>
    <property type="evidence" value="ECO:0007669"/>
    <property type="project" value="UniProtKB-UniRule"/>
</dbReference>
<dbReference type="PROSITE" id="PS00885">
    <property type="entry name" value="EPSP_SYNTHASE_2"/>
    <property type="match status" value="1"/>
</dbReference>
<dbReference type="GO" id="GO:0005737">
    <property type="term" value="C:cytoplasm"/>
    <property type="evidence" value="ECO:0007669"/>
    <property type="project" value="UniProtKB-SubCell"/>
</dbReference>
<dbReference type="SUPFAM" id="SSF55205">
    <property type="entry name" value="EPT/RTPC-like"/>
    <property type="match status" value="1"/>
</dbReference>
<comment type="catalytic activity">
    <reaction evidence="8">
        <text>3-phosphoshikimate + phosphoenolpyruvate = 5-O-(1-carboxyvinyl)-3-phosphoshikimate + phosphate</text>
        <dbReference type="Rhea" id="RHEA:21256"/>
        <dbReference type="ChEBI" id="CHEBI:43474"/>
        <dbReference type="ChEBI" id="CHEBI:57701"/>
        <dbReference type="ChEBI" id="CHEBI:58702"/>
        <dbReference type="ChEBI" id="CHEBI:145989"/>
        <dbReference type="EC" id="2.5.1.19"/>
    </reaction>
    <physiologicalReaction direction="left-to-right" evidence="8">
        <dbReference type="Rhea" id="RHEA:21257"/>
    </physiologicalReaction>
</comment>
<comment type="subcellular location">
    <subcellularLocation>
        <location evidence="9">Cytoplasm</location>
    </subcellularLocation>
</comment>
<feature type="binding site" evidence="9">
    <location>
        <position position="396"/>
    </location>
    <ligand>
        <name>phosphoenolpyruvate</name>
        <dbReference type="ChEBI" id="CHEBI:58702"/>
    </ligand>
</feature>
<feature type="binding site" evidence="9">
    <location>
        <position position="354"/>
    </location>
    <ligand>
        <name>phosphoenolpyruvate</name>
        <dbReference type="ChEBI" id="CHEBI:58702"/>
    </ligand>
</feature>
<feature type="binding site" evidence="9">
    <location>
        <position position="170"/>
    </location>
    <ligand>
        <name>phosphoenolpyruvate</name>
        <dbReference type="ChEBI" id="CHEBI:58702"/>
    </ligand>
</feature>
<dbReference type="InterPro" id="IPR006264">
    <property type="entry name" value="EPSP_synthase"/>
</dbReference>
<dbReference type="PANTHER" id="PTHR21090">
    <property type="entry name" value="AROM/DEHYDROQUINATE SYNTHASE"/>
    <property type="match status" value="1"/>
</dbReference>
<keyword evidence="6 9" id="KW-0808">Transferase</keyword>
<feature type="binding site" evidence="9">
    <location>
        <position position="121"/>
    </location>
    <ligand>
        <name>phosphoenolpyruvate</name>
        <dbReference type="ChEBI" id="CHEBI:58702"/>
    </ligand>
</feature>
<comment type="function">
    <text evidence="1 9">Catalyzes the transfer of the enolpyruvyl moiety of phosphoenolpyruvate (PEP) to the 5-hydroxyl of shikimate-3-phosphate (S3P) to produce enolpyruvyl shikimate-3-phosphate and inorganic phosphate.</text>
</comment>
<keyword evidence="12" id="KW-1185">Reference proteome</keyword>
<feature type="binding site" evidence="9">
    <location>
        <position position="323"/>
    </location>
    <ligand>
        <name>3-phosphoshikimate</name>
        <dbReference type="ChEBI" id="CHEBI:145989"/>
    </ligand>
</feature>
<dbReference type="GO" id="GO:0003866">
    <property type="term" value="F:3-phosphoshikimate 1-carboxyvinyltransferase activity"/>
    <property type="evidence" value="ECO:0007669"/>
    <property type="project" value="UniProtKB-UniRule"/>
</dbReference>
<protein>
    <recommendedName>
        <fullName evidence="9">3-phosphoshikimate 1-carboxyvinyltransferase</fullName>
        <ecNumber evidence="9">2.5.1.19</ecNumber>
    </recommendedName>
    <alternativeName>
        <fullName evidence="9">5-enolpyruvylshikimate-3-phosphate synthase</fullName>
        <shortName evidence="9">EPSP synthase</shortName>
        <shortName evidence="9">EPSPS</shortName>
    </alternativeName>
</protein>
<feature type="domain" description="Enolpyruvate transferase" evidence="10">
    <location>
        <begin position="10"/>
        <end position="430"/>
    </location>
</feature>
<dbReference type="Proteomes" id="UP000214588">
    <property type="component" value="Unassembled WGS sequence"/>
</dbReference>
<comment type="subunit">
    <text evidence="9">Monomer.</text>
</comment>
<evidence type="ECO:0000313" key="11">
    <source>
        <dbReference type="EMBL" id="OWZ83555.1"/>
    </source>
</evidence>
<dbReference type="InterPro" id="IPR013792">
    <property type="entry name" value="RNA3'P_cycl/enolpyr_Trfase_a/b"/>
</dbReference>
<comment type="similarity">
    <text evidence="3 9">Belongs to the EPSP synthase family.</text>
</comment>
<dbReference type="Gene3D" id="3.65.10.10">
    <property type="entry name" value="Enolpyruvate transferase domain"/>
    <property type="match status" value="2"/>
</dbReference>
<evidence type="ECO:0000256" key="5">
    <source>
        <dbReference type="ARBA" id="ARBA00022605"/>
    </source>
</evidence>
<dbReference type="GO" id="GO:0008652">
    <property type="term" value="P:amino acid biosynthetic process"/>
    <property type="evidence" value="ECO:0007669"/>
    <property type="project" value="UniProtKB-KW"/>
</dbReference>
<feature type="active site" description="Proton acceptor" evidence="9">
    <location>
        <position position="323"/>
    </location>
</feature>
<feature type="binding site" evidence="9">
    <location>
        <position position="350"/>
    </location>
    <ligand>
        <name>3-phosphoshikimate</name>
        <dbReference type="ChEBI" id="CHEBI:145989"/>
    </ligand>
</feature>